<feature type="domain" description="Peptidase C51" evidence="1">
    <location>
        <begin position="1"/>
        <end position="31"/>
    </location>
</feature>
<dbReference type="AlphaFoldDB" id="A7EX72"/>
<evidence type="ECO:0000259" key="1">
    <source>
        <dbReference type="PROSITE" id="PS50911"/>
    </source>
</evidence>
<sequence length="31" mass="3507">MSPFAFFVITFSTPYLNSRSYGHGHLAFVPD</sequence>
<gene>
    <name evidence="2" type="ORF">SS1G_09932</name>
</gene>
<dbReference type="EMBL" id="CH476634">
    <property type="protein sequence ID" value="EDN94064.1"/>
    <property type="molecule type" value="Genomic_DNA"/>
</dbReference>
<dbReference type="KEGG" id="ssl:SS1G_09932"/>
<reference evidence="3" key="1">
    <citation type="journal article" date="2011" name="PLoS Genet.">
        <title>Genomic analysis of the necrotrophic fungal pathogens Sclerotinia sclerotiorum and Botrytis cinerea.</title>
        <authorList>
            <person name="Amselem J."/>
            <person name="Cuomo C.A."/>
            <person name="van Kan J.A."/>
            <person name="Viaud M."/>
            <person name="Benito E.P."/>
            <person name="Couloux A."/>
            <person name="Coutinho P.M."/>
            <person name="de Vries R.P."/>
            <person name="Dyer P.S."/>
            <person name="Fillinger S."/>
            <person name="Fournier E."/>
            <person name="Gout L."/>
            <person name="Hahn M."/>
            <person name="Kohn L."/>
            <person name="Lapalu N."/>
            <person name="Plummer K.M."/>
            <person name="Pradier J.M."/>
            <person name="Quevillon E."/>
            <person name="Sharon A."/>
            <person name="Simon A."/>
            <person name="ten Have A."/>
            <person name="Tudzynski B."/>
            <person name="Tudzynski P."/>
            <person name="Wincker P."/>
            <person name="Andrew M."/>
            <person name="Anthouard V."/>
            <person name="Beever R.E."/>
            <person name="Beffa R."/>
            <person name="Benoit I."/>
            <person name="Bouzid O."/>
            <person name="Brault B."/>
            <person name="Chen Z."/>
            <person name="Choquer M."/>
            <person name="Collemare J."/>
            <person name="Cotton P."/>
            <person name="Danchin E.G."/>
            <person name="Da Silva C."/>
            <person name="Gautier A."/>
            <person name="Giraud C."/>
            <person name="Giraud T."/>
            <person name="Gonzalez C."/>
            <person name="Grossetete S."/>
            <person name="Guldener U."/>
            <person name="Henrissat B."/>
            <person name="Howlett B.J."/>
            <person name="Kodira C."/>
            <person name="Kretschmer M."/>
            <person name="Lappartient A."/>
            <person name="Leroch M."/>
            <person name="Levis C."/>
            <person name="Mauceli E."/>
            <person name="Neuveglise C."/>
            <person name="Oeser B."/>
            <person name="Pearson M."/>
            <person name="Poulain J."/>
            <person name="Poussereau N."/>
            <person name="Quesneville H."/>
            <person name="Rascle C."/>
            <person name="Schumacher J."/>
            <person name="Segurens B."/>
            <person name="Sexton A."/>
            <person name="Silva E."/>
            <person name="Sirven C."/>
            <person name="Soanes D.M."/>
            <person name="Talbot N.J."/>
            <person name="Templeton M."/>
            <person name="Yandava C."/>
            <person name="Yarden O."/>
            <person name="Zeng Q."/>
            <person name="Rollins J.A."/>
            <person name="Lebrun M.H."/>
            <person name="Dickman M."/>
        </authorList>
    </citation>
    <scope>NUCLEOTIDE SEQUENCE [LARGE SCALE GENOMIC DNA]</scope>
    <source>
        <strain evidence="3">ATCC 18683 / 1980 / Ss-1</strain>
    </source>
</reference>
<dbReference type="InterPro" id="IPR007921">
    <property type="entry name" value="CHAP_dom"/>
</dbReference>
<dbReference type="InParanoid" id="A7EX72"/>
<dbReference type="PROSITE" id="PS50911">
    <property type="entry name" value="CHAP"/>
    <property type="match status" value="1"/>
</dbReference>
<evidence type="ECO:0000313" key="2">
    <source>
        <dbReference type="EMBL" id="EDN94064.1"/>
    </source>
</evidence>
<dbReference type="GeneID" id="5485217"/>
<keyword evidence="3" id="KW-1185">Reference proteome</keyword>
<dbReference type="RefSeq" id="XP_001589298.1">
    <property type="nucleotide sequence ID" value="XM_001589248.1"/>
</dbReference>
<accession>A7EX72</accession>
<dbReference type="Proteomes" id="UP000001312">
    <property type="component" value="Unassembled WGS sequence"/>
</dbReference>
<organism evidence="2 3">
    <name type="scientific">Sclerotinia sclerotiorum (strain ATCC 18683 / 1980 / Ss-1)</name>
    <name type="common">White mold</name>
    <name type="synonym">Whetzelinia sclerotiorum</name>
    <dbReference type="NCBI Taxonomy" id="665079"/>
    <lineage>
        <taxon>Eukaryota</taxon>
        <taxon>Fungi</taxon>
        <taxon>Dikarya</taxon>
        <taxon>Ascomycota</taxon>
        <taxon>Pezizomycotina</taxon>
        <taxon>Leotiomycetes</taxon>
        <taxon>Helotiales</taxon>
        <taxon>Sclerotiniaceae</taxon>
        <taxon>Sclerotinia</taxon>
    </lineage>
</organism>
<name>A7EX72_SCLS1</name>
<proteinExistence type="predicted"/>
<protein>
    <recommendedName>
        <fullName evidence="1">Peptidase C51 domain-containing protein</fullName>
    </recommendedName>
</protein>
<evidence type="ECO:0000313" key="3">
    <source>
        <dbReference type="Proteomes" id="UP000001312"/>
    </source>
</evidence>